<dbReference type="Proteomes" id="UP001151071">
    <property type="component" value="Unassembled WGS sequence"/>
</dbReference>
<dbReference type="EMBL" id="JAPYYP010000027">
    <property type="protein sequence ID" value="MDA5110205.1"/>
    <property type="molecule type" value="Genomic_DNA"/>
</dbReference>
<dbReference type="AlphaFoldDB" id="A0A9X3TTQ8"/>
<evidence type="ECO:0000313" key="2">
    <source>
        <dbReference type="Proteomes" id="UP001151071"/>
    </source>
</evidence>
<accession>A0A9X3TTQ8</accession>
<sequence length="53" mass="5963">MNGEPGADEREMPAAEAKILLRLPLSSLLIHLEDSLQHKRLSRGETASRKPWL</sequence>
<protein>
    <submittedName>
        <fullName evidence="1">Uncharacterized protein</fullName>
    </submittedName>
</protein>
<dbReference type="RefSeq" id="WP_156110515.1">
    <property type="nucleotide sequence ID" value="NZ_JAPYYP010000027.1"/>
</dbReference>
<name>A0A9X3TTQ8_9BACL</name>
<keyword evidence="2" id="KW-1185">Reference proteome</keyword>
<evidence type="ECO:0000313" key="1">
    <source>
        <dbReference type="EMBL" id="MDA5110205.1"/>
    </source>
</evidence>
<gene>
    <name evidence="1" type="ORF">O3V59_17695</name>
</gene>
<comment type="caution">
    <text evidence="1">The sequence shown here is derived from an EMBL/GenBank/DDBJ whole genome shotgun (WGS) entry which is preliminary data.</text>
</comment>
<organism evidence="1 2">
    <name type="scientific">Brevibacillus thermoruber</name>
    <dbReference type="NCBI Taxonomy" id="33942"/>
    <lineage>
        <taxon>Bacteria</taxon>
        <taxon>Bacillati</taxon>
        <taxon>Bacillota</taxon>
        <taxon>Bacilli</taxon>
        <taxon>Bacillales</taxon>
        <taxon>Paenibacillaceae</taxon>
        <taxon>Brevibacillus</taxon>
    </lineage>
</organism>
<reference evidence="1" key="1">
    <citation type="submission" date="2022-12" db="EMBL/GenBank/DDBJ databases">
        <title>Draft genome sequence of the thermophilic strain Brevibacillus thermoruber HT42, isolated from Los Humeros, Puebla, Mexico, with biotechnological potential.</title>
        <authorList>
            <person name="Lara Sanchez J."/>
            <person name="Solis Palacios R."/>
            <person name="Bustos Baena A.S."/>
            <person name="Ruz Baez A.E."/>
            <person name="Espinosa Luna G."/>
            <person name="Oliart Ros R.M."/>
        </authorList>
    </citation>
    <scope>NUCLEOTIDE SEQUENCE</scope>
    <source>
        <strain evidence="1">HT42</strain>
    </source>
</reference>
<proteinExistence type="predicted"/>